<organism evidence="1 2">
    <name type="scientific">Artomyces pyxidatus</name>
    <dbReference type="NCBI Taxonomy" id="48021"/>
    <lineage>
        <taxon>Eukaryota</taxon>
        <taxon>Fungi</taxon>
        <taxon>Dikarya</taxon>
        <taxon>Basidiomycota</taxon>
        <taxon>Agaricomycotina</taxon>
        <taxon>Agaricomycetes</taxon>
        <taxon>Russulales</taxon>
        <taxon>Auriscalpiaceae</taxon>
        <taxon>Artomyces</taxon>
    </lineage>
</organism>
<sequence>MGALPEYDIKTPFCHTDIPRPHRSSARLAQHPWASGKLLTAVFFPCPHSQFPAILHRMTMGTSMSLLPLQVTFSIFLRTIDVEAYNDRVQRVSVSNTRRFGHVKTCTDVRRGLLERPNRSLGSLFRHPRTFTGRNSLLDELHCSERSDTS</sequence>
<name>A0ACB8T5Y7_9AGAM</name>
<accession>A0ACB8T5Y7</accession>
<keyword evidence="2" id="KW-1185">Reference proteome</keyword>
<evidence type="ECO:0000313" key="2">
    <source>
        <dbReference type="Proteomes" id="UP000814140"/>
    </source>
</evidence>
<reference evidence="1" key="1">
    <citation type="submission" date="2021-03" db="EMBL/GenBank/DDBJ databases">
        <authorList>
            <consortium name="DOE Joint Genome Institute"/>
            <person name="Ahrendt S."/>
            <person name="Looney B.P."/>
            <person name="Miyauchi S."/>
            <person name="Morin E."/>
            <person name="Drula E."/>
            <person name="Courty P.E."/>
            <person name="Chicoki N."/>
            <person name="Fauchery L."/>
            <person name="Kohler A."/>
            <person name="Kuo A."/>
            <person name="Labutti K."/>
            <person name="Pangilinan J."/>
            <person name="Lipzen A."/>
            <person name="Riley R."/>
            <person name="Andreopoulos W."/>
            <person name="He G."/>
            <person name="Johnson J."/>
            <person name="Barry K.W."/>
            <person name="Grigoriev I.V."/>
            <person name="Nagy L."/>
            <person name="Hibbett D."/>
            <person name="Henrissat B."/>
            <person name="Matheny P.B."/>
            <person name="Labbe J."/>
            <person name="Martin F."/>
        </authorList>
    </citation>
    <scope>NUCLEOTIDE SEQUENCE</scope>
    <source>
        <strain evidence="1">HHB10654</strain>
    </source>
</reference>
<dbReference type="Proteomes" id="UP000814140">
    <property type="component" value="Unassembled WGS sequence"/>
</dbReference>
<proteinExistence type="predicted"/>
<gene>
    <name evidence="1" type="ORF">BV25DRAFT_366087</name>
</gene>
<reference evidence="1" key="2">
    <citation type="journal article" date="2022" name="New Phytol.">
        <title>Evolutionary transition to the ectomycorrhizal habit in the genomes of a hyperdiverse lineage of mushroom-forming fungi.</title>
        <authorList>
            <person name="Looney B."/>
            <person name="Miyauchi S."/>
            <person name="Morin E."/>
            <person name="Drula E."/>
            <person name="Courty P.E."/>
            <person name="Kohler A."/>
            <person name="Kuo A."/>
            <person name="LaButti K."/>
            <person name="Pangilinan J."/>
            <person name="Lipzen A."/>
            <person name="Riley R."/>
            <person name="Andreopoulos W."/>
            <person name="He G."/>
            <person name="Johnson J."/>
            <person name="Nolan M."/>
            <person name="Tritt A."/>
            <person name="Barry K.W."/>
            <person name="Grigoriev I.V."/>
            <person name="Nagy L.G."/>
            <person name="Hibbett D."/>
            <person name="Henrissat B."/>
            <person name="Matheny P.B."/>
            <person name="Labbe J."/>
            <person name="Martin F.M."/>
        </authorList>
    </citation>
    <scope>NUCLEOTIDE SEQUENCE</scope>
    <source>
        <strain evidence="1">HHB10654</strain>
    </source>
</reference>
<comment type="caution">
    <text evidence="1">The sequence shown here is derived from an EMBL/GenBank/DDBJ whole genome shotgun (WGS) entry which is preliminary data.</text>
</comment>
<protein>
    <submittedName>
        <fullName evidence="1">Uncharacterized protein</fullName>
    </submittedName>
</protein>
<evidence type="ECO:0000313" key="1">
    <source>
        <dbReference type="EMBL" id="KAI0063837.1"/>
    </source>
</evidence>
<dbReference type="EMBL" id="MU277201">
    <property type="protein sequence ID" value="KAI0063837.1"/>
    <property type="molecule type" value="Genomic_DNA"/>
</dbReference>